<dbReference type="InterPro" id="IPR000515">
    <property type="entry name" value="MetI-like"/>
</dbReference>
<evidence type="ECO:0000259" key="8">
    <source>
        <dbReference type="PROSITE" id="PS50928"/>
    </source>
</evidence>
<proteinExistence type="inferred from homology"/>
<sequence>MTMRNALVYTLLVLSAGVMLFPIVYAFSISLMDGGEVLKGNLIPEEPSLANYVAAFERIPLLTYLVNSLVVALLVMVGQVVLSSLAAFAFVFIDFKGKGLIFMLFLATMMVPWEATMVPNFLTVQSLGWLNSVWGLSVPFFALAFGTFLLRQQFKTIPHEMYEASQIAGISRFRFFWNVVLPVSKTPLVTLSVYSFLTTWNMYLWPLLVTNTEQARTVQIGIKQMQSNEIASDWGVVMAAVVMIIIPTLLLLFAGQKQLQEGLTQGAIK</sequence>
<dbReference type="CDD" id="cd06261">
    <property type="entry name" value="TM_PBP2"/>
    <property type="match status" value="1"/>
</dbReference>
<dbReference type="SUPFAM" id="SSF161098">
    <property type="entry name" value="MetI-like"/>
    <property type="match status" value="1"/>
</dbReference>
<dbReference type="PANTHER" id="PTHR43744">
    <property type="entry name" value="ABC TRANSPORTER PERMEASE PROTEIN MG189-RELATED-RELATED"/>
    <property type="match status" value="1"/>
</dbReference>
<evidence type="ECO:0000256" key="7">
    <source>
        <dbReference type="RuleBase" id="RU363032"/>
    </source>
</evidence>
<name>A0A377FQQ1_9BACL</name>
<evidence type="ECO:0000256" key="1">
    <source>
        <dbReference type="ARBA" id="ARBA00004651"/>
    </source>
</evidence>
<feature type="domain" description="ABC transmembrane type-1" evidence="8">
    <location>
        <begin position="65"/>
        <end position="255"/>
    </location>
</feature>
<keyword evidence="5 7" id="KW-1133">Transmembrane helix</keyword>
<evidence type="ECO:0000256" key="2">
    <source>
        <dbReference type="ARBA" id="ARBA00022448"/>
    </source>
</evidence>
<evidence type="ECO:0000256" key="5">
    <source>
        <dbReference type="ARBA" id="ARBA00022989"/>
    </source>
</evidence>
<protein>
    <submittedName>
        <fullName evidence="9">Inner membrane ABC transporter permease protein ycjP</fullName>
    </submittedName>
</protein>
<evidence type="ECO:0000256" key="4">
    <source>
        <dbReference type="ARBA" id="ARBA00022692"/>
    </source>
</evidence>
<keyword evidence="3" id="KW-1003">Cell membrane</keyword>
<feature type="transmembrane region" description="Helical" evidence="7">
    <location>
        <begin position="100"/>
        <end position="122"/>
    </location>
</feature>
<dbReference type="OrthoDB" id="9771544at2"/>
<feature type="transmembrane region" description="Helical" evidence="7">
    <location>
        <begin position="234"/>
        <end position="254"/>
    </location>
</feature>
<gene>
    <name evidence="9" type="primary">ycjP_1</name>
    <name evidence="9" type="ORF">NCTC13163_00514</name>
</gene>
<comment type="similarity">
    <text evidence="7">Belongs to the binding-protein-dependent transport system permease family.</text>
</comment>
<organism evidence="9 10">
    <name type="scientific">Exiguobacterium aurantiacum</name>
    <dbReference type="NCBI Taxonomy" id="33987"/>
    <lineage>
        <taxon>Bacteria</taxon>
        <taxon>Bacillati</taxon>
        <taxon>Bacillota</taxon>
        <taxon>Bacilli</taxon>
        <taxon>Bacillales</taxon>
        <taxon>Bacillales Family XII. Incertae Sedis</taxon>
        <taxon>Exiguobacterium</taxon>
    </lineage>
</organism>
<feature type="transmembrane region" description="Helical" evidence="7">
    <location>
        <begin position="69"/>
        <end position="93"/>
    </location>
</feature>
<dbReference type="EMBL" id="UGGP01000001">
    <property type="protein sequence ID" value="STO07169.1"/>
    <property type="molecule type" value="Genomic_DNA"/>
</dbReference>
<evidence type="ECO:0000313" key="9">
    <source>
        <dbReference type="EMBL" id="STO07169.1"/>
    </source>
</evidence>
<keyword evidence="6 7" id="KW-0472">Membrane</keyword>
<dbReference type="InterPro" id="IPR035906">
    <property type="entry name" value="MetI-like_sf"/>
</dbReference>
<evidence type="ECO:0000256" key="6">
    <source>
        <dbReference type="ARBA" id="ARBA00023136"/>
    </source>
</evidence>
<dbReference type="Gene3D" id="1.10.3720.10">
    <property type="entry name" value="MetI-like"/>
    <property type="match status" value="1"/>
</dbReference>
<evidence type="ECO:0000313" key="10">
    <source>
        <dbReference type="Proteomes" id="UP000254060"/>
    </source>
</evidence>
<accession>A0A377FQQ1</accession>
<dbReference type="AlphaFoldDB" id="A0A377FQQ1"/>
<comment type="subcellular location">
    <subcellularLocation>
        <location evidence="1 7">Cell membrane</location>
        <topology evidence="1 7">Multi-pass membrane protein</topology>
    </subcellularLocation>
</comment>
<keyword evidence="2 7" id="KW-0813">Transport</keyword>
<dbReference type="RefSeq" id="WP_029334288.1">
    <property type="nucleotide sequence ID" value="NZ_UGGP01000001.1"/>
</dbReference>
<feature type="transmembrane region" description="Helical" evidence="7">
    <location>
        <begin position="175"/>
        <end position="197"/>
    </location>
</feature>
<keyword evidence="4 7" id="KW-0812">Transmembrane</keyword>
<dbReference type="Pfam" id="PF00528">
    <property type="entry name" value="BPD_transp_1"/>
    <property type="match status" value="1"/>
</dbReference>
<evidence type="ECO:0000256" key="3">
    <source>
        <dbReference type="ARBA" id="ARBA00022475"/>
    </source>
</evidence>
<dbReference type="PANTHER" id="PTHR43744:SF8">
    <property type="entry name" value="SN-GLYCEROL-3-PHOSPHATE TRANSPORT SYSTEM PERMEASE PROTEIN UGPE"/>
    <property type="match status" value="1"/>
</dbReference>
<dbReference type="STRING" id="1397694.GCA_000702585_01030"/>
<feature type="transmembrane region" description="Helical" evidence="7">
    <location>
        <begin position="134"/>
        <end position="154"/>
    </location>
</feature>
<reference evidence="9 10" key="1">
    <citation type="submission" date="2018-06" db="EMBL/GenBank/DDBJ databases">
        <authorList>
            <consortium name="Pathogen Informatics"/>
            <person name="Doyle S."/>
        </authorList>
    </citation>
    <scope>NUCLEOTIDE SEQUENCE [LARGE SCALE GENOMIC DNA]</scope>
    <source>
        <strain evidence="9 10">NCTC13163</strain>
    </source>
</reference>
<dbReference type="Proteomes" id="UP000254060">
    <property type="component" value="Unassembled WGS sequence"/>
</dbReference>
<dbReference type="PROSITE" id="PS50928">
    <property type="entry name" value="ABC_TM1"/>
    <property type="match status" value="1"/>
</dbReference>
<dbReference type="GO" id="GO:0055085">
    <property type="term" value="P:transmembrane transport"/>
    <property type="evidence" value="ECO:0007669"/>
    <property type="project" value="InterPro"/>
</dbReference>
<dbReference type="GO" id="GO:0005886">
    <property type="term" value="C:plasma membrane"/>
    <property type="evidence" value="ECO:0007669"/>
    <property type="project" value="UniProtKB-SubCell"/>
</dbReference>